<dbReference type="RefSeq" id="WP_106892243.1">
    <property type="nucleotide sequence ID" value="NZ_CP027860.1"/>
</dbReference>
<evidence type="ECO:0000313" key="2">
    <source>
        <dbReference type="EMBL" id="AVP98323.1"/>
    </source>
</evidence>
<gene>
    <name evidence="2" type="ORF">C7S18_14485</name>
</gene>
<name>A0A2P1PU04_9GAMM</name>
<keyword evidence="3" id="KW-1185">Reference proteome</keyword>
<accession>A0A2P1PU04</accession>
<keyword evidence="1" id="KW-0732">Signal</keyword>
<feature type="signal peptide" evidence="1">
    <location>
        <begin position="1"/>
        <end position="22"/>
    </location>
</feature>
<dbReference type="AlphaFoldDB" id="A0A2P1PU04"/>
<reference evidence="2 3" key="2">
    <citation type="submission" date="2018-03" db="EMBL/GenBank/DDBJ databases">
        <authorList>
            <person name="Keele B.F."/>
        </authorList>
    </citation>
    <scope>NUCLEOTIDE SEQUENCE [LARGE SCALE GENOMIC DNA]</scope>
    <source>
        <strain evidence="2 3">D13</strain>
    </source>
</reference>
<feature type="chain" id="PRO_5015191572" evidence="1">
    <location>
        <begin position="23"/>
        <end position="214"/>
    </location>
</feature>
<evidence type="ECO:0000313" key="3">
    <source>
        <dbReference type="Proteomes" id="UP000241074"/>
    </source>
</evidence>
<protein>
    <submittedName>
        <fullName evidence="2">DUF1287 domain-containing protein</fullName>
    </submittedName>
</protein>
<proteinExistence type="predicted"/>
<dbReference type="KEGG" id="xba:C7S18_14485"/>
<organism evidence="2 3">
    <name type="scientific">Ahniella affigens</name>
    <dbReference type="NCBI Taxonomy" id="2021234"/>
    <lineage>
        <taxon>Bacteria</taxon>
        <taxon>Pseudomonadati</taxon>
        <taxon>Pseudomonadota</taxon>
        <taxon>Gammaproteobacteria</taxon>
        <taxon>Lysobacterales</taxon>
        <taxon>Rhodanobacteraceae</taxon>
        <taxon>Ahniella</taxon>
    </lineage>
</organism>
<dbReference type="EMBL" id="CP027860">
    <property type="protein sequence ID" value="AVP98323.1"/>
    <property type="molecule type" value="Genomic_DNA"/>
</dbReference>
<dbReference type="Proteomes" id="UP000241074">
    <property type="component" value="Chromosome"/>
</dbReference>
<sequence>MFRHRFVALLCTVLLVTSHVVAAAPDASTPDASTKALLGQATKQIGVTLSYDPNYRQLGYPMGDVPRSTGVCTDVVIRAYRDAFGIDLQQRVHEDMRANFKQYPRKWGLKKPDRNIDHRRVPNLMTFLTRQQASLPISKIASDYQAGDIVTWDLGGGITHIGLVDQTATADARPLIIHNIGAGTQREDLLFEYKIIGHYRWLPIDAPAPTRGSQ</sequence>
<evidence type="ECO:0000256" key="1">
    <source>
        <dbReference type="SAM" id="SignalP"/>
    </source>
</evidence>
<dbReference type="InterPro" id="IPR009706">
    <property type="entry name" value="DUF1287"/>
</dbReference>
<dbReference type="Pfam" id="PF06940">
    <property type="entry name" value="DUF1287"/>
    <property type="match status" value="1"/>
</dbReference>
<dbReference type="PIRSF" id="PIRSF011444">
    <property type="entry name" value="DUF1287"/>
    <property type="match status" value="1"/>
</dbReference>
<reference evidence="2 3" key="1">
    <citation type="submission" date="2018-03" db="EMBL/GenBank/DDBJ databases">
        <title>Ahniella affigens gen. nov., sp. nov., a gammaproteobacterium isolated from sandy soil near a stream.</title>
        <authorList>
            <person name="Ko Y."/>
            <person name="Kim J.-H."/>
        </authorList>
    </citation>
    <scope>NUCLEOTIDE SEQUENCE [LARGE SCALE GENOMIC DNA]</scope>
    <source>
        <strain evidence="2 3">D13</strain>
    </source>
</reference>
<dbReference type="OrthoDB" id="114026at2"/>